<evidence type="ECO:0000313" key="2">
    <source>
        <dbReference type="EMBL" id="KFO32355.1"/>
    </source>
</evidence>
<dbReference type="AlphaFoldDB" id="A0A091DQ14"/>
<protein>
    <submittedName>
        <fullName evidence="2">Uncharacterized protein</fullName>
    </submittedName>
</protein>
<dbReference type="Proteomes" id="UP000028990">
    <property type="component" value="Unassembled WGS sequence"/>
</dbReference>
<reference evidence="2 3" key="1">
    <citation type="submission" date="2013-11" db="EMBL/GenBank/DDBJ databases">
        <title>The Damaraland mole rat (Fukomys damarensis) genome and evolution of African mole rats.</title>
        <authorList>
            <person name="Gladyshev V.N."/>
            <person name="Fang X."/>
        </authorList>
    </citation>
    <scope>NUCLEOTIDE SEQUENCE [LARGE SCALE GENOMIC DNA]</scope>
    <source>
        <tissue evidence="2">Liver</tissue>
    </source>
</reference>
<evidence type="ECO:0000256" key="1">
    <source>
        <dbReference type="SAM" id="MobiDB-lite"/>
    </source>
</evidence>
<accession>A0A091DQ14</accession>
<keyword evidence="3" id="KW-1185">Reference proteome</keyword>
<feature type="compositionally biased region" description="Pro residues" evidence="1">
    <location>
        <begin position="43"/>
        <end position="54"/>
    </location>
</feature>
<organism evidence="2 3">
    <name type="scientific">Fukomys damarensis</name>
    <name type="common">Damaraland mole rat</name>
    <name type="synonym">Cryptomys damarensis</name>
    <dbReference type="NCBI Taxonomy" id="885580"/>
    <lineage>
        <taxon>Eukaryota</taxon>
        <taxon>Metazoa</taxon>
        <taxon>Chordata</taxon>
        <taxon>Craniata</taxon>
        <taxon>Vertebrata</taxon>
        <taxon>Euteleostomi</taxon>
        <taxon>Mammalia</taxon>
        <taxon>Eutheria</taxon>
        <taxon>Euarchontoglires</taxon>
        <taxon>Glires</taxon>
        <taxon>Rodentia</taxon>
        <taxon>Hystricomorpha</taxon>
        <taxon>Bathyergidae</taxon>
        <taxon>Fukomys</taxon>
    </lineage>
</organism>
<sequence length="78" mass="8582">MLIEVTDSTSQQTVWLREAFATNSTGNKAATDPEEVEQGETPLPTPAPAVFSPPPSTELLLLPPDKEDQMLMLLVWMQ</sequence>
<gene>
    <name evidence="2" type="ORF">H920_06302</name>
</gene>
<feature type="region of interest" description="Disordered" evidence="1">
    <location>
        <begin position="22"/>
        <end position="54"/>
    </location>
</feature>
<name>A0A091DQ14_FUKDA</name>
<proteinExistence type="predicted"/>
<evidence type="ECO:0000313" key="3">
    <source>
        <dbReference type="Proteomes" id="UP000028990"/>
    </source>
</evidence>
<dbReference type="EMBL" id="KN122182">
    <property type="protein sequence ID" value="KFO32355.1"/>
    <property type="molecule type" value="Genomic_DNA"/>
</dbReference>